<accession>X1VJI6</accession>
<dbReference type="EMBL" id="BARW01033273">
    <property type="protein sequence ID" value="GAJ07985.1"/>
    <property type="molecule type" value="Genomic_DNA"/>
</dbReference>
<proteinExistence type="predicted"/>
<protein>
    <submittedName>
        <fullName evidence="1">Uncharacterized protein</fullName>
    </submittedName>
</protein>
<dbReference type="AlphaFoldDB" id="X1VJI6"/>
<name>X1VJI6_9ZZZZ</name>
<evidence type="ECO:0000313" key="1">
    <source>
        <dbReference type="EMBL" id="GAJ07985.1"/>
    </source>
</evidence>
<comment type="caution">
    <text evidence="1">The sequence shown here is derived from an EMBL/GenBank/DDBJ whole genome shotgun (WGS) entry which is preliminary data.</text>
</comment>
<sequence>MSLVKEHEQKRKEQKAALAKKDKELRNIFSELCTKAEGILVMRHLMQICGYDKNLTVGDPNTGNVLNQGTL</sequence>
<reference evidence="1" key="1">
    <citation type="journal article" date="2014" name="Front. Microbiol.">
        <title>High frequency of phylogenetically diverse reductive dehalogenase-homologous genes in deep subseafloor sedimentary metagenomes.</title>
        <authorList>
            <person name="Kawai M."/>
            <person name="Futagami T."/>
            <person name="Toyoda A."/>
            <person name="Takaki Y."/>
            <person name="Nishi S."/>
            <person name="Hori S."/>
            <person name="Arai W."/>
            <person name="Tsubouchi T."/>
            <person name="Morono Y."/>
            <person name="Uchiyama I."/>
            <person name="Ito T."/>
            <person name="Fujiyama A."/>
            <person name="Inagaki F."/>
            <person name="Takami H."/>
        </authorList>
    </citation>
    <scope>NUCLEOTIDE SEQUENCE</scope>
    <source>
        <strain evidence="1">Expedition CK06-06</strain>
    </source>
</reference>
<organism evidence="1">
    <name type="scientific">marine sediment metagenome</name>
    <dbReference type="NCBI Taxonomy" id="412755"/>
    <lineage>
        <taxon>unclassified sequences</taxon>
        <taxon>metagenomes</taxon>
        <taxon>ecological metagenomes</taxon>
    </lineage>
</organism>
<feature type="non-terminal residue" evidence="1">
    <location>
        <position position="71"/>
    </location>
</feature>
<gene>
    <name evidence="1" type="ORF">S12H4_52440</name>
</gene>